<proteinExistence type="inferred from homology"/>
<dbReference type="CDD" id="cd01283">
    <property type="entry name" value="cytidine_deaminase"/>
    <property type="match status" value="1"/>
</dbReference>
<dbReference type="InterPro" id="IPR016192">
    <property type="entry name" value="APOBEC/CMP_deaminase_Zn-bd"/>
</dbReference>
<keyword evidence="4" id="KW-0378">Hydrolase</keyword>
<evidence type="ECO:0000256" key="3">
    <source>
        <dbReference type="ARBA" id="ARBA00022723"/>
    </source>
</evidence>
<dbReference type="InterPro" id="IPR016193">
    <property type="entry name" value="Cytidine_deaminase-like"/>
</dbReference>
<evidence type="ECO:0000313" key="7">
    <source>
        <dbReference type="EMBL" id="KAF6117365.1"/>
    </source>
</evidence>
<comment type="cofactor">
    <cofactor evidence="1">
        <name>Zn(2+)</name>
        <dbReference type="ChEBI" id="CHEBI:29105"/>
    </cofactor>
</comment>
<evidence type="ECO:0000313" key="8">
    <source>
        <dbReference type="Proteomes" id="UP000664940"/>
    </source>
</evidence>
<dbReference type="AlphaFoldDB" id="A0A834AXJ1"/>
<reference evidence="7 8" key="1">
    <citation type="journal article" date="2020" name="Nature">
        <title>Six reference-quality genomes reveal evolution of bat adaptations.</title>
        <authorList>
            <person name="Jebb D."/>
            <person name="Huang Z."/>
            <person name="Pippel M."/>
            <person name="Hughes G.M."/>
            <person name="Lavrichenko K."/>
            <person name="Devanna P."/>
            <person name="Winkler S."/>
            <person name="Jermiin L.S."/>
            <person name="Skirmuntt E.C."/>
            <person name="Katzourakis A."/>
            <person name="Burkitt-Gray L."/>
            <person name="Ray D.A."/>
            <person name="Sullivan K.A.M."/>
            <person name="Roscito J.G."/>
            <person name="Kirilenko B.M."/>
            <person name="Davalos L.M."/>
            <person name="Corthals A.P."/>
            <person name="Power M.L."/>
            <person name="Jones G."/>
            <person name="Ransome R.D."/>
            <person name="Dechmann D.K.N."/>
            <person name="Locatelli A.G."/>
            <person name="Puechmaille S.J."/>
            <person name="Fedrigo O."/>
            <person name="Jarvis E.D."/>
            <person name="Hiller M."/>
            <person name="Vernes S.C."/>
            <person name="Myers E.W."/>
            <person name="Teeling E.C."/>
        </authorList>
    </citation>
    <scope>NUCLEOTIDE SEQUENCE [LARGE SCALE GENOMIC DNA]</scope>
    <source>
        <strain evidence="7">Bat1K_MPI-CBG_1</strain>
    </source>
</reference>
<dbReference type="PANTHER" id="PTHR13857:SF45">
    <property type="entry name" value="DNA DC-DU-EDITING ENZYME APOBEC-3F"/>
    <property type="match status" value="1"/>
</dbReference>
<dbReference type="Proteomes" id="UP000664940">
    <property type="component" value="Unassembled WGS sequence"/>
</dbReference>
<dbReference type="GO" id="GO:0000932">
    <property type="term" value="C:P-body"/>
    <property type="evidence" value="ECO:0007669"/>
    <property type="project" value="TreeGrafter"/>
</dbReference>
<dbReference type="SUPFAM" id="SSF53927">
    <property type="entry name" value="Cytidine deaminase-like"/>
    <property type="match status" value="1"/>
</dbReference>
<comment type="similarity">
    <text evidence="2">Belongs to the cytidine and deoxycytidylate deaminase family.</text>
</comment>
<dbReference type="GO" id="GO:0005634">
    <property type="term" value="C:nucleus"/>
    <property type="evidence" value="ECO:0007669"/>
    <property type="project" value="TreeGrafter"/>
</dbReference>
<dbReference type="GO" id="GO:0070383">
    <property type="term" value="P:DNA cytosine deamination"/>
    <property type="evidence" value="ECO:0007669"/>
    <property type="project" value="TreeGrafter"/>
</dbReference>
<keyword evidence="5" id="KW-0862">Zinc</keyword>
<comment type="caution">
    <text evidence="7">The sequence shown here is derived from an EMBL/GenBank/DDBJ whole genome shotgun (WGS) entry which is preliminary data.</text>
</comment>
<evidence type="ECO:0000259" key="6">
    <source>
        <dbReference type="PROSITE" id="PS51747"/>
    </source>
</evidence>
<evidence type="ECO:0000256" key="2">
    <source>
        <dbReference type="ARBA" id="ARBA00006576"/>
    </source>
</evidence>
<dbReference type="Pfam" id="PF18772">
    <property type="entry name" value="APOBEC2"/>
    <property type="match status" value="1"/>
</dbReference>
<dbReference type="PROSITE" id="PS00903">
    <property type="entry name" value="CYT_DCMP_DEAMINASES_1"/>
    <property type="match status" value="1"/>
</dbReference>
<dbReference type="EMBL" id="JABVXQ010000003">
    <property type="protein sequence ID" value="KAF6117365.1"/>
    <property type="molecule type" value="Genomic_DNA"/>
</dbReference>
<dbReference type="GO" id="GO:0008270">
    <property type="term" value="F:zinc ion binding"/>
    <property type="evidence" value="ECO:0007669"/>
    <property type="project" value="InterPro"/>
</dbReference>
<dbReference type="InterPro" id="IPR002125">
    <property type="entry name" value="CMP_dCMP_dom"/>
</dbReference>
<protein>
    <recommendedName>
        <fullName evidence="6">CMP/dCMP-type deaminase domain-containing protein</fullName>
    </recommendedName>
</protein>
<evidence type="ECO:0000256" key="1">
    <source>
        <dbReference type="ARBA" id="ARBA00001947"/>
    </source>
</evidence>
<dbReference type="GO" id="GO:0016554">
    <property type="term" value="P:cytidine to uridine editing"/>
    <property type="evidence" value="ECO:0007669"/>
    <property type="project" value="TreeGrafter"/>
</dbReference>
<organism evidence="7 8">
    <name type="scientific">Phyllostomus discolor</name>
    <name type="common">pale spear-nosed bat</name>
    <dbReference type="NCBI Taxonomy" id="89673"/>
    <lineage>
        <taxon>Eukaryota</taxon>
        <taxon>Metazoa</taxon>
        <taxon>Chordata</taxon>
        <taxon>Craniata</taxon>
        <taxon>Vertebrata</taxon>
        <taxon>Euteleostomi</taxon>
        <taxon>Mammalia</taxon>
        <taxon>Eutheria</taxon>
        <taxon>Laurasiatheria</taxon>
        <taxon>Chiroptera</taxon>
        <taxon>Yangochiroptera</taxon>
        <taxon>Phyllostomidae</taxon>
        <taxon>Phyllostominae</taxon>
        <taxon>Phyllostomus</taxon>
    </lineage>
</organism>
<dbReference type="Gene3D" id="3.40.140.10">
    <property type="entry name" value="Cytidine Deaminase, domain 2"/>
    <property type="match status" value="1"/>
</dbReference>
<gene>
    <name evidence="7" type="ORF">HJG60_000828</name>
</gene>
<name>A0A834AXJ1_9CHIR</name>
<sequence>MGGQEVGWGWGVLWEAAEWGSYGRGRWSLLSLQTPPLPLPTFLPGTGQGSWGEGMEGRRERKPRAHCAFSVFSLAPTILMDSLPPKAYNFNFRNLREAPNRNSTYLCFEVEEEQLDSPESSYWGVFRNQVYPEEPLHAEQRFLSWFYDALLSAHAYYRVTWYMSWSPCSECAEEVVSFLGEHENVSLSISASRLYKCDDQDQQEGLRLLDQAGVEVAMMSPDDFEYCWDNFVDNRRRSFRYWKGIRRNYHALDDELKEILWG</sequence>
<evidence type="ECO:0000256" key="4">
    <source>
        <dbReference type="ARBA" id="ARBA00022801"/>
    </source>
</evidence>
<dbReference type="GO" id="GO:0045869">
    <property type="term" value="P:negative regulation of single stranded viral RNA replication via double stranded DNA intermediate"/>
    <property type="evidence" value="ECO:0007669"/>
    <property type="project" value="TreeGrafter"/>
</dbReference>
<feature type="domain" description="CMP/dCMP-type deaminase" evidence="6">
    <location>
        <begin position="100"/>
        <end position="209"/>
    </location>
</feature>
<dbReference type="PROSITE" id="PS51747">
    <property type="entry name" value="CYT_DCMP_DEAMINASES_2"/>
    <property type="match status" value="1"/>
</dbReference>
<dbReference type="InterPro" id="IPR050610">
    <property type="entry name" value="APOBEC_Cyt_Deaminase"/>
</dbReference>
<dbReference type="GO" id="GO:0051607">
    <property type="term" value="P:defense response to virus"/>
    <property type="evidence" value="ECO:0007669"/>
    <property type="project" value="TreeGrafter"/>
</dbReference>
<dbReference type="GO" id="GO:0004126">
    <property type="term" value="F:cytidine deaminase activity"/>
    <property type="evidence" value="ECO:0007669"/>
    <property type="project" value="TreeGrafter"/>
</dbReference>
<dbReference type="GO" id="GO:0003723">
    <property type="term" value="F:RNA binding"/>
    <property type="evidence" value="ECO:0007669"/>
    <property type="project" value="TreeGrafter"/>
</dbReference>
<dbReference type="PANTHER" id="PTHR13857">
    <property type="entry name" value="MRNA EDITING ENZYME"/>
    <property type="match status" value="1"/>
</dbReference>
<evidence type="ECO:0000256" key="5">
    <source>
        <dbReference type="ARBA" id="ARBA00022833"/>
    </source>
</evidence>
<keyword evidence="3" id="KW-0479">Metal-binding</keyword>
<accession>A0A834AXJ1</accession>